<evidence type="ECO:0000256" key="1">
    <source>
        <dbReference type="SAM" id="MobiDB-lite"/>
    </source>
</evidence>
<keyword evidence="4" id="KW-1185">Reference proteome</keyword>
<sequence length="378" mass="41555">MKKKIIAITLAVSAMMSTVAFAENINANYTDNVLSFEQTDENIAVVSCYDENGKLCYSNMYKSEDGNFSADIPKEYKGMKTKVYFVNSKEIKEVSVSDDVQPTAKPSVTPTATPSATEKPSATTVPTTKPSTDTPSIYEKVTDAIYAPAVVKEVETTTKDGEDMYAVTLLAQGKEIKTLIENDVTFETSSEAYSFMKGKDAGNLEEGDVISLTSNVAGTRINHMYFIYRPQDEDIITGSQDFGTDFEKLITENGSSVANQWKLMKYGEKASSDRYQYAFGLIGKVGSNSLTLINKSGSTDNVIEVDTKKDTIVYTCDVSNKNEVEIASVGDITSTIPKSTFDKDNTIDFTNDYSYNYALVRVVDGTATDIVVYENYND</sequence>
<comment type="caution">
    <text evidence="3">The sequence shown here is derived from an EMBL/GenBank/DDBJ whole genome shotgun (WGS) entry which is preliminary data.</text>
</comment>
<feature type="region of interest" description="Disordered" evidence="1">
    <location>
        <begin position="97"/>
        <end position="134"/>
    </location>
</feature>
<evidence type="ECO:0000313" key="3">
    <source>
        <dbReference type="EMBL" id="MCC2209919.1"/>
    </source>
</evidence>
<name>A0AAE3J8T3_9FIRM</name>
<dbReference type="Proteomes" id="UP001198242">
    <property type="component" value="Unassembled WGS sequence"/>
</dbReference>
<keyword evidence="2" id="KW-0732">Signal</keyword>
<feature type="signal peptide" evidence="2">
    <location>
        <begin position="1"/>
        <end position="22"/>
    </location>
</feature>
<feature type="chain" id="PRO_5042200282" evidence="2">
    <location>
        <begin position="23"/>
        <end position="378"/>
    </location>
</feature>
<reference evidence="3 4" key="1">
    <citation type="submission" date="2021-10" db="EMBL/GenBank/DDBJ databases">
        <title>Anaerobic single-cell dispensing facilitates the cultivation of human gut bacteria.</title>
        <authorList>
            <person name="Afrizal A."/>
        </authorList>
    </citation>
    <scope>NUCLEOTIDE SEQUENCE [LARGE SCALE GENOMIC DNA]</scope>
    <source>
        <strain evidence="3 4">CLA-AA-H232</strain>
    </source>
</reference>
<proteinExistence type="predicted"/>
<dbReference type="AlphaFoldDB" id="A0AAE3J8T3"/>
<protein>
    <submittedName>
        <fullName evidence="3">Uncharacterized protein</fullName>
    </submittedName>
</protein>
<gene>
    <name evidence="3" type="ORF">LKE05_03780</name>
</gene>
<accession>A0AAE3J8T3</accession>
<organism evidence="3 4">
    <name type="scientific">Hominilimicola fabiformis</name>
    <dbReference type="NCBI Taxonomy" id="2885356"/>
    <lineage>
        <taxon>Bacteria</taxon>
        <taxon>Bacillati</taxon>
        <taxon>Bacillota</taxon>
        <taxon>Clostridia</taxon>
        <taxon>Eubacteriales</taxon>
        <taxon>Oscillospiraceae</taxon>
        <taxon>Hominilimicola</taxon>
    </lineage>
</organism>
<dbReference type="EMBL" id="JAJEQM010000003">
    <property type="protein sequence ID" value="MCC2209919.1"/>
    <property type="molecule type" value="Genomic_DNA"/>
</dbReference>
<dbReference type="RefSeq" id="WP_308455964.1">
    <property type="nucleotide sequence ID" value="NZ_JAJEQM010000003.1"/>
</dbReference>
<evidence type="ECO:0000313" key="4">
    <source>
        <dbReference type="Proteomes" id="UP001198242"/>
    </source>
</evidence>
<feature type="compositionally biased region" description="Low complexity" evidence="1">
    <location>
        <begin position="102"/>
        <end position="134"/>
    </location>
</feature>
<evidence type="ECO:0000256" key="2">
    <source>
        <dbReference type="SAM" id="SignalP"/>
    </source>
</evidence>